<evidence type="ECO:0000256" key="1">
    <source>
        <dbReference type="ARBA" id="ARBA00009437"/>
    </source>
</evidence>
<keyword evidence="2" id="KW-0805">Transcription regulation</keyword>
<evidence type="ECO:0000256" key="2">
    <source>
        <dbReference type="ARBA" id="ARBA00023015"/>
    </source>
</evidence>
<dbReference type="PROSITE" id="PS50931">
    <property type="entry name" value="HTH_LYSR"/>
    <property type="match status" value="1"/>
</dbReference>
<dbReference type="Gene3D" id="3.40.190.290">
    <property type="match status" value="1"/>
</dbReference>
<dbReference type="InterPro" id="IPR036390">
    <property type="entry name" value="WH_DNA-bd_sf"/>
</dbReference>
<evidence type="ECO:0000256" key="4">
    <source>
        <dbReference type="ARBA" id="ARBA00023163"/>
    </source>
</evidence>
<dbReference type="InterPro" id="IPR000847">
    <property type="entry name" value="LysR_HTH_N"/>
</dbReference>
<reference evidence="7" key="1">
    <citation type="journal article" date="2019" name="Int. J. Syst. Evol. Microbiol.">
        <title>The Global Catalogue of Microorganisms (GCM) 10K type strain sequencing project: providing services to taxonomists for standard genome sequencing and annotation.</title>
        <authorList>
            <consortium name="The Broad Institute Genomics Platform"/>
            <consortium name="The Broad Institute Genome Sequencing Center for Infectious Disease"/>
            <person name="Wu L."/>
            <person name="Ma J."/>
        </authorList>
    </citation>
    <scope>NUCLEOTIDE SEQUENCE [LARGE SCALE GENOMIC DNA]</scope>
    <source>
        <strain evidence="7">CGMCC 1.12371</strain>
    </source>
</reference>
<evidence type="ECO:0000313" key="7">
    <source>
        <dbReference type="Proteomes" id="UP001596501"/>
    </source>
</evidence>
<proteinExistence type="inferred from homology"/>
<dbReference type="InterPro" id="IPR050950">
    <property type="entry name" value="HTH-type_LysR_regulators"/>
</dbReference>
<gene>
    <name evidence="6" type="ORF">ACFQPB_18755</name>
</gene>
<keyword evidence="7" id="KW-1185">Reference proteome</keyword>
<dbReference type="SUPFAM" id="SSF46785">
    <property type="entry name" value="Winged helix' DNA-binding domain"/>
    <property type="match status" value="1"/>
</dbReference>
<dbReference type="PRINTS" id="PR00039">
    <property type="entry name" value="HTHLYSR"/>
</dbReference>
<organism evidence="6 7">
    <name type="scientific">Hydrogenophaga atypica</name>
    <dbReference type="NCBI Taxonomy" id="249409"/>
    <lineage>
        <taxon>Bacteria</taxon>
        <taxon>Pseudomonadati</taxon>
        <taxon>Pseudomonadota</taxon>
        <taxon>Betaproteobacteria</taxon>
        <taxon>Burkholderiales</taxon>
        <taxon>Comamonadaceae</taxon>
        <taxon>Hydrogenophaga</taxon>
    </lineage>
</organism>
<sequence length="318" mass="34674">MSPRQLRYFVAIAKAGSISQAALALHIAQPSLSQHMATIEAEMGVPLLKRHARGVTLTPAGQRLFDRASAILRQLDHLPDEVAAAQGLPRGEVRLAMDGSIAAVLVAPLYRAMEARYPDVRVFVTTGLSHQMRQLVESRSVDLALMPNAFELPSLLSDPVYEEHFCLFAAKGAWSPRLRRIRFDDIGDRPLVAADRQHDQRKLIERVANARRRSLNVRYEINDAELTRALVRGGLAQALLPVNAFAATDGAPSVLALDIVEPALTRIQSLAWPAGTPLTPAADATRQCLQETVAALMAEGVLQGRLPRSASRAEEPVD</sequence>
<dbReference type="Pfam" id="PF03466">
    <property type="entry name" value="LysR_substrate"/>
    <property type="match status" value="1"/>
</dbReference>
<feature type="domain" description="HTH lysR-type" evidence="5">
    <location>
        <begin position="1"/>
        <end position="58"/>
    </location>
</feature>
<dbReference type="Gene3D" id="1.10.10.10">
    <property type="entry name" value="Winged helix-like DNA-binding domain superfamily/Winged helix DNA-binding domain"/>
    <property type="match status" value="1"/>
</dbReference>
<accession>A0ABW2QN94</accession>
<evidence type="ECO:0000256" key="3">
    <source>
        <dbReference type="ARBA" id="ARBA00023125"/>
    </source>
</evidence>
<keyword evidence="3" id="KW-0238">DNA-binding</keyword>
<dbReference type="Proteomes" id="UP001596501">
    <property type="component" value="Unassembled WGS sequence"/>
</dbReference>
<comment type="caution">
    <text evidence="6">The sequence shown here is derived from an EMBL/GenBank/DDBJ whole genome shotgun (WGS) entry which is preliminary data.</text>
</comment>
<dbReference type="InterPro" id="IPR036388">
    <property type="entry name" value="WH-like_DNA-bd_sf"/>
</dbReference>
<keyword evidence="4" id="KW-0804">Transcription</keyword>
<dbReference type="PANTHER" id="PTHR30419">
    <property type="entry name" value="HTH-TYPE TRANSCRIPTIONAL REGULATOR YBHD"/>
    <property type="match status" value="1"/>
</dbReference>
<dbReference type="SUPFAM" id="SSF53850">
    <property type="entry name" value="Periplasmic binding protein-like II"/>
    <property type="match status" value="1"/>
</dbReference>
<name>A0ABW2QN94_9BURK</name>
<dbReference type="EMBL" id="JBHTCA010000021">
    <property type="protein sequence ID" value="MFC7410904.1"/>
    <property type="molecule type" value="Genomic_DNA"/>
</dbReference>
<protein>
    <submittedName>
        <fullName evidence="6">LysR family transcriptional regulator</fullName>
    </submittedName>
</protein>
<dbReference type="RefSeq" id="WP_382226534.1">
    <property type="nucleotide sequence ID" value="NZ_JBHTCA010000021.1"/>
</dbReference>
<evidence type="ECO:0000259" key="5">
    <source>
        <dbReference type="PROSITE" id="PS50931"/>
    </source>
</evidence>
<evidence type="ECO:0000313" key="6">
    <source>
        <dbReference type="EMBL" id="MFC7410904.1"/>
    </source>
</evidence>
<dbReference type="Pfam" id="PF00126">
    <property type="entry name" value="HTH_1"/>
    <property type="match status" value="1"/>
</dbReference>
<dbReference type="InterPro" id="IPR005119">
    <property type="entry name" value="LysR_subst-bd"/>
</dbReference>
<comment type="similarity">
    <text evidence="1">Belongs to the LysR transcriptional regulatory family.</text>
</comment>